<dbReference type="GeneID" id="41322628"/>
<dbReference type="OMA" id="FYMMEDA"/>
<evidence type="ECO:0000313" key="1">
    <source>
        <dbReference type="EMBL" id="TQS81535.1"/>
    </source>
</evidence>
<sequence>MTSKSKMDMESVLTLENLTIAIRNGIDREGMPEEQAKEMAQHILNFFGYSERMIDNVLEPEDRDAFYMLEDTGILTTEREETTLYDGREWRIHYWLFRKERILELVCGYDMKGEDADSDVSIYEELEDGVWDTLKNPGASSF</sequence>
<dbReference type="RefSeq" id="WP_020448117.1">
    <property type="nucleotide sequence ID" value="NZ_CAYAYA010000022.1"/>
</dbReference>
<organism evidence="1 2">
    <name type="scientific">Candidatus Methanomassiliicoccus intestinalis</name>
    <dbReference type="NCBI Taxonomy" id="1406512"/>
    <lineage>
        <taxon>Archaea</taxon>
        <taxon>Methanobacteriati</taxon>
        <taxon>Thermoplasmatota</taxon>
        <taxon>Thermoplasmata</taxon>
        <taxon>Methanomassiliicoccales</taxon>
        <taxon>Methanomassiliicoccaceae</taxon>
        <taxon>Methanomassiliicoccus</taxon>
    </lineage>
</organism>
<evidence type="ECO:0000313" key="2">
    <source>
        <dbReference type="Proteomes" id="UP000752814"/>
    </source>
</evidence>
<comment type="caution">
    <text evidence="1">The sequence shown here is derived from an EMBL/GenBank/DDBJ whole genome shotgun (WGS) entry which is preliminary data.</text>
</comment>
<gene>
    <name evidence="1" type="ORF">A3207_03800</name>
</gene>
<reference evidence="1" key="1">
    <citation type="submission" date="2016-03" db="EMBL/GenBank/DDBJ databases">
        <authorList>
            <person name="Borrel G."/>
            <person name="Mccann A."/>
            <person name="O'Toole P.W."/>
        </authorList>
    </citation>
    <scope>NUCLEOTIDE SEQUENCE</scope>
    <source>
        <strain evidence="1">183</strain>
    </source>
</reference>
<proteinExistence type="predicted"/>
<dbReference type="Proteomes" id="UP000752814">
    <property type="component" value="Unassembled WGS sequence"/>
</dbReference>
<dbReference type="InterPro" id="IPR046057">
    <property type="entry name" value="DUF6015"/>
</dbReference>
<accession>A0A8J8TE98</accession>
<dbReference type="EMBL" id="LVVT01000022">
    <property type="protein sequence ID" value="TQS81535.1"/>
    <property type="molecule type" value="Genomic_DNA"/>
</dbReference>
<dbReference type="AlphaFoldDB" id="A0A8J8TE98"/>
<protein>
    <submittedName>
        <fullName evidence="1">Uncharacterized protein</fullName>
    </submittedName>
</protein>
<name>A0A8J8TE98_9ARCH</name>
<dbReference type="Pfam" id="PF19479">
    <property type="entry name" value="DUF6015"/>
    <property type="match status" value="1"/>
</dbReference>